<evidence type="ECO:0000259" key="2">
    <source>
        <dbReference type="Pfam" id="PF06276"/>
    </source>
</evidence>
<dbReference type="AlphaFoldDB" id="A0A1X2IML6"/>
<name>A0A1X2IML6_9FUNG</name>
<dbReference type="EMBL" id="MCGE01000008">
    <property type="protein sequence ID" value="ORZ18484.1"/>
    <property type="molecule type" value="Genomic_DNA"/>
</dbReference>
<dbReference type="InterPro" id="IPR022770">
    <property type="entry name" value="IucA/IucC-like_C"/>
</dbReference>
<accession>A0A1X2IML6</accession>
<dbReference type="InterPro" id="IPR037455">
    <property type="entry name" value="LucA/IucC-like"/>
</dbReference>
<feature type="domain" description="Aerobactin siderophore biosynthesis IucA/IucC N-terminal" evidence="1">
    <location>
        <begin position="205"/>
        <end position="434"/>
    </location>
</feature>
<evidence type="ECO:0000259" key="1">
    <source>
        <dbReference type="Pfam" id="PF04183"/>
    </source>
</evidence>
<proteinExistence type="predicted"/>
<dbReference type="PANTHER" id="PTHR34384">
    <property type="entry name" value="L-2,3-DIAMINOPROPANOATE--CITRATE LIGASE"/>
    <property type="match status" value="1"/>
</dbReference>
<protein>
    <submittedName>
        <fullName evidence="3">IucC family-domain-containing protein</fullName>
    </submittedName>
</protein>
<dbReference type="GO" id="GO:0016881">
    <property type="term" value="F:acid-amino acid ligase activity"/>
    <property type="evidence" value="ECO:0007669"/>
    <property type="project" value="UniProtKB-ARBA"/>
</dbReference>
<dbReference type="Gene3D" id="1.10.510.40">
    <property type="match status" value="1"/>
</dbReference>
<dbReference type="PANTHER" id="PTHR34384:SF5">
    <property type="entry name" value="L-2,3-DIAMINOPROPANOATE--CITRATE LIGASE"/>
    <property type="match status" value="1"/>
</dbReference>
<feature type="domain" description="Aerobactin siderophore biosynthesis IucA/IucC-like C-terminal" evidence="2">
    <location>
        <begin position="461"/>
        <end position="611"/>
    </location>
</feature>
<reference evidence="3 4" key="1">
    <citation type="submission" date="2016-07" db="EMBL/GenBank/DDBJ databases">
        <title>Pervasive Adenine N6-methylation of Active Genes in Fungi.</title>
        <authorList>
            <consortium name="DOE Joint Genome Institute"/>
            <person name="Mondo S.J."/>
            <person name="Dannebaum R.O."/>
            <person name="Kuo R.C."/>
            <person name="Labutti K."/>
            <person name="Haridas S."/>
            <person name="Kuo A."/>
            <person name="Salamov A."/>
            <person name="Ahrendt S.R."/>
            <person name="Lipzen A."/>
            <person name="Sullivan W."/>
            <person name="Andreopoulos W.B."/>
            <person name="Clum A."/>
            <person name="Lindquist E."/>
            <person name="Daum C."/>
            <person name="Ramamoorthy G.K."/>
            <person name="Gryganskyi A."/>
            <person name="Culley D."/>
            <person name="Magnuson J.K."/>
            <person name="James T.Y."/>
            <person name="O'Malley M.A."/>
            <person name="Stajich J.E."/>
            <person name="Spatafora J.W."/>
            <person name="Visel A."/>
            <person name="Grigoriev I.V."/>
        </authorList>
    </citation>
    <scope>NUCLEOTIDE SEQUENCE [LARGE SCALE GENOMIC DNA]</scope>
    <source>
        <strain evidence="3 4">NRRL 1336</strain>
    </source>
</reference>
<organism evidence="3 4">
    <name type="scientific">Absidia repens</name>
    <dbReference type="NCBI Taxonomy" id="90262"/>
    <lineage>
        <taxon>Eukaryota</taxon>
        <taxon>Fungi</taxon>
        <taxon>Fungi incertae sedis</taxon>
        <taxon>Mucoromycota</taxon>
        <taxon>Mucoromycotina</taxon>
        <taxon>Mucoromycetes</taxon>
        <taxon>Mucorales</taxon>
        <taxon>Cunninghamellaceae</taxon>
        <taxon>Absidia</taxon>
    </lineage>
</organism>
<keyword evidence="4" id="KW-1185">Reference proteome</keyword>
<dbReference type="GO" id="GO:0019290">
    <property type="term" value="P:siderophore biosynthetic process"/>
    <property type="evidence" value="ECO:0007669"/>
    <property type="project" value="InterPro"/>
</dbReference>
<gene>
    <name evidence="3" type="ORF">BCR42DRAFT_481818</name>
</gene>
<sequence length="635" mass="70811">MPALSSISKNMHYAKFATTSRLIACLVSEALVKAVFVPCDAPGLKGLCLLLRPQMSIVSGLQDLLAVVPLSGIPITDGSPFLIQGVKCANIALVDGWDMLPHIYSPAPTPIEISDNKIIFAPVVGAEATTNSVAEKLSSLFLTPIGAHQLMDGFDAVQLWSKFAMDYGVNGKLTDQISQELNSSMVYQAHAYNHPKMLPTLESSTVEWEQIILEGHATHPMHKARKSFPPMAPLNPVETNLETPKIRLLAVPKDFIQLRGEFETLAKPLSDIMLKKLAENDATTVATLREKWSNHTLMPAHELQVVNIKHLFPKVHVFPEYCSMTVQSLTSIRSVAVPDIFPGMSLKLCLGIKVSSALRTITPYSTYFGPGFSFGVVPHLTYDAKILTIERELASAVYKHDDTDIAKHCSCVLREAVEYSQDNQDTIVPCAALVEKIQRPDTDITLVKHVWNLDTDEKRVDFLDRYIDLALQAFLPPALNNGVAFEAHGQNTLARFDKKTGLLKGFVIRDFGGVKVHRETLVKSAGVDIDVLPDSCVVAETTDEVFKLLYHTLIHSHLQRLIRVLDLHYDGRGWAMIRKHLTHLVPKDHPMWKSFMEDEKVPGKCLVRMKIEELYRDYIYSPVPNVIQYRPNSVV</sequence>
<evidence type="ECO:0000313" key="3">
    <source>
        <dbReference type="EMBL" id="ORZ18484.1"/>
    </source>
</evidence>
<dbReference type="Pfam" id="PF04183">
    <property type="entry name" value="IucA_IucC"/>
    <property type="match status" value="1"/>
</dbReference>
<dbReference type="InterPro" id="IPR007310">
    <property type="entry name" value="Aerobactin_biosyn_IucA/IucC_N"/>
</dbReference>
<dbReference type="Proteomes" id="UP000193560">
    <property type="component" value="Unassembled WGS sequence"/>
</dbReference>
<dbReference type="STRING" id="90262.A0A1X2IML6"/>
<comment type="caution">
    <text evidence="3">The sequence shown here is derived from an EMBL/GenBank/DDBJ whole genome shotgun (WGS) entry which is preliminary data.</text>
</comment>
<dbReference type="Pfam" id="PF06276">
    <property type="entry name" value="FhuF"/>
    <property type="match status" value="1"/>
</dbReference>
<dbReference type="OrthoDB" id="2117718at2759"/>
<evidence type="ECO:0000313" key="4">
    <source>
        <dbReference type="Proteomes" id="UP000193560"/>
    </source>
</evidence>